<evidence type="ECO:0000313" key="2">
    <source>
        <dbReference type="Proteomes" id="UP000298030"/>
    </source>
</evidence>
<dbReference type="AlphaFoldDB" id="A0A4Y7SX52"/>
<sequence length="110" mass="12058">MSQDKRRCSQVDASFIGDETRDTLILVGASGTGKSYFTDRLLSAIGSVKRAAEGDTLSPSTLGIEPITVLDREWVGNYLHINGEAKHARFVIVDIHPASIQDLQARILKF</sequence>
<keyword evidence="2" id="KW-1185">Reference proteome</keyword>
<dbReference type="Proteomes" id="UP000298030">
    <property type="component" value="Unassembled WGS sequence"/>
</dbReference>
<reference evidence="1 2" key="1">
    <citation type="journal article" date="2019" name="Nat. Ecol. Evol.">
        <title>Megaphylogeny resolves global patterns of mushroom evolution.</title>
        <authorList>
            <person name="Varga T."/>
            <person name="Krizsan K."/>
            <person name="Foldi C."/>
            <person name="Dima B."/>
            <person name="Sanchez-Garcia M."/>
            <person name="Sanchez-Ramirez S."/>
            <person name="Szollosi G.J."/>
            <person name="Szarkandi J.G."/>
            <person name="Papp V."/>
            <person name="Albert L."/>
            <person name="Andreopoulos W."/>
            <person name="Angelini C."/>
            <person name="Antonin V."/>
            <person name="Barry K.W."/>
            <person name="Bougher N.L."/>
            <person name="Buchanan P."/>
            <person name="Buyck B."/>
            <person name="Bense V."/>
            <person name="Catcheside P."/>
            <person name="Chovatia M."/>
            <person name="Cooper J."/>
            <person name="Damon W."/>
            <person name="Desjardin D."/>
            <person name="Finy P."/>
            <person name="Geml J."/>
            <person name="Haridas S."/>
            <person name="Hughes K."/>
            <person name="Justo A."/>
            <person name="Karasinski D."/>
            <person name="Kautmanova I."/>
            <person name="Kiss B."/>
            <person name="Kocsube S."/>
            <person name="Kotiranta H."/>
            <person name="LaButti K.M."/>
            <person name="Lechner B.E."/>
            <person name="Liimatainen K."/>
            <person name="Lipzen A."/>
            <person name="Lukacs Z."/>
            <person name="Mihaltcheva S."/>
            <person name="Morgado L.N."/>
            <person name="Niskanen T."/>
            <person name="Noordeloos M.E."/>
            <person name="Ohm R.A."/>
            <person name="Ortiz-Santana B."/>
            <person name="Ovrebo C."/>
            <person name="Racz N."/>
            <person name="Riley R."/>
            <person name="Savchenko A."/>
            <person name="Shiryaev A."/>
            <person name="Soop K."/>
            <person name="Spirin V."/>
            <person name="Szebenyi C."/>
            <person name="Tomsovsky M."/>
            <person name="Tulloss R.E."/>
            <person name="Uehling J."/>
            <person name="Grigoriev I.V."/>
            <person name="Vagvolgyi C."/>
            <person name="Papp T."/>
            <person name="Martin F.M."/>
            <person name="Miettinen O."/>
            <person name="Hibbett D.S."/>
            <person name="Nagy L.G."/>
        </authorList>
    </citation>
    <scope>NUCLEOTIDE SEQUENCE [LARGE SCALE GENOMIC DNA]</scope>
    <source>
        <strain evidence="1 2">FP101781</strain>
    </source>
</reference>
<accession>A0A4Y7SX52</accession>
<proteinExistence type="predicted"/>
<organism evidence="1 2">
    <name type="scientific">Coprinellus micaceus</name>
    <name type="common">Glistening ink-cap mushroom</name>
    <name type="synonym">Coprinus micaceus</name>
    <dbReference type="NCBI Taxonomy" id="71717"/>
    <lineage>
        <taxon>Eukaryota</taxon>
        <taxon>Fungi</taxon>
        <taxon>Dikarya</taxon>
        <taxon>Basidiomycota</taxon>
        <taxon>Agaricomycotina</taxon>
        <taxon>Agaricomycetes</taxon>
        <taxon>Agaricomycetidae</taxon>
        <taxon>Agaricales</taxon>
        <taxon>Agaricineae</taxon>
        <taxon>Psathyrellaceae</taxon>
        <taxon>Coprinellus</taxon>
    </lineage>
</organism>
<evidence type="ECO:0000313" key="1">
    <source>
        <dbReference type="EMBL" id="TEB26436.1"/>
    </source>
</evidence>
<name>A0A4Y7SX52_COPMI</name>
<dbReference type="EMBL" id="QPFP01000048">
    <property type="protein sequence ID" value="TEB26436.1"/>
    <property type="molecule type" value="Genomic_DNA"/>
</dbReference>
<gene>
    <name evidence="1" type="ORF">FA13DRAFT_1737369</name>
</gene>
<protein>
    <submittedName>
        <fullName evidence="1">Uncharacterized protein</fullName>
    </submittedName>
</protein>
<comment type="caution">
    <text evidence="1">The sequence shown here is derived from an EMBL/GenBank/DDBJ whole genome shotgun (WGS) entry which is preliminary data.</text>
</comment>